<reference evidence="1" key="1">
    <citation type="submission" date="2018-12" db="EMBL/GenBank/DDBJ databases">
        <authorList>
            <person name="Jadhav K."/>
            <person name="Kushwaha B."/>
            <person name="Jadhav I."/>
        </authorList>
    </citation>
    <scope>NUCLEOTIDE SEQUENCE [LARGE SCALE GENOMIC DNA]</scope>
    <source>
        <strain evidence="1">SBS 10</strain>
    </source>
</reference>
<comment type="caution">
    <text evidence="1">The sequence shown here is derived from an EMBL/GenBank/DDBJ whole genome shotgun (WGS) entry which is preliminary data.</text>
</comment>
<proteinExistence type="predicted"/>
<dbReference type="EMBL" id="RXHI01000008">
    <property type="protein sequence ID" value="RUA22856.1"/>
    <property type="molecule type" value="Genomic_DNA"/>
</dbReference>
<sequence length="154" mass="16611">MAAERPSTRALEYRCPPLPTPLAVIIGSCPEIPHETAKAPGWCLTAFDLEGAALPAHRPLQSLSPWLGIATPGQQARRTGRSVALTGFNCAVASRGPKVTPIWRSTRLHRPIGSSLVHRAYSRRACAANGSFITFCWRTHHLPRTAQVTATASP</sequence>
<organism evidence="1">
    <name type="scientific">Billgrantia gudaonensis</name>
    <dbReference type="NCBI Taxonomy" id="376427"/>
    <lineage>
        <taxon>Bacteria</taxon>
        <taxon>Pseudomonadati</taxon>
        <taxon>Pseudomonadota</taxon>
        <taxon>Gammaproteobacteria</taxon>
        <taxon>Oceanospirillales</taxon>
        <taxon>Halomonadaceae</taxon>
        <taxon>Billgrantia</taxon>
    </lineage>
</organism>
<protein>
    <submittedName>
        <fullName evidence="1">Uncharacterized protein</fullName>
    </submittedName>
</protein>
<gene>
    <name evidence="1" type="ORF">DSL92_03170</name>
</gene>
<dbReference type="AlphaFoldDB" id="A0A432JKP5"/>
<name>A0A432JKP5_9GAMM</name>
<evidence type="ECO:0000313" key="1">
    <source>
        <dbReference type="EMBL" id="RUA22856.1"/>
    </source>
</evidence>
<accession>A0A432JKP5</accession>
<dbReference type="PROSITE" id="PS51257">
    <property type="entry name" value="PROKAR_LIPOPROTEIN"/>
    <property type="match status" value="1"/>
</dbReference>